<evidence type="ECO:0000313" key="10">
    <source>
        <dbReference type="EMBL" id="MBB6095138.1"/>
    </source>
</evidence>
<dbReference type="CDD" id="cd16913">
    <property type="entry name" value="YkuD_like"/>
    <property type="match status" value="1"/>
</dbReference>
<dbReference type="InterPro" id="IPR005490">
    <property type="entry name" value="LD_TPept_cat_dom"/>
</dbReference>
<evidence type="ECO:0000256" key="6">
    <source>
        <dbReference type="ARBA" id="ARBA00023316"/>
    </source>
</evidence>
<dbReference type="GO" id="GO:0016740">
    <property type="term" value="F:transferase activity"/>
    <property type="evidence" value="ECO:0007669"/>
    <property type="project" value="UniProtKB-KW"/>
</dbReference>
<dbReference type="InterPro" id="IPR045380">
    <property type="entry name" value="LD_TPept_scaffold_dom"/>
</dbReference>
<dbReference type="Gene3D" id="1.10.101.10">
    <property type="entry name" value="PGBD-like superfamily/PGBD"/>
    <property type="match status" value="1"/>
</dbReference>
<accession>A0A841HSZ6</accession>
<keyword evidence="8" id="KW-0732">Signal</keyword>
<organism evidence="10 11">
    <name type="scientific">Povalibacter uvarum</name>
    <dbReference type="NCBI Taxonomy" id="732238"/>
    <lineage>
        <taxon>Bacteria</taxon>
        <taxon>Pseudomonadati</taxon>
        <taxon>Pseudomonadota</taxon>
        <taxon>Gammaproteobacteria</taxon>
        <taxon>Steroidobacterales</taxon>
        <taxon>Steroidobacteraceae</taxon>
        <taxon>Povalibacter</taxon>
    </lineage>
</organism>
<keyword evidence="3" id="KW-0808">Transferase</keyword>
<sequence length="557" mass="62401">MKLSRRLGSGFVLFVLFAASAAAHVGDPVVMAIESQLTTLMNPEVTTVRGARIALTDRIHEFYTRRGFQPAWSNPDIAAQLRKAFADSYHDGLDPADYHLPLLQQLANEVALPGATPELRAQNDILLTDGLLRLGYHLSFGKVDPESFDPQWNFGRTLASMDVVDQIEEAIASGHVHERIEALKPTHPMYLALKRELVRYRAFESTGQWAPFPSGPTIKPGMSDERVPELRRRMIVSGDLPASATSDSSEFDSDLSAAVRRYQERTGLEPDGAVGPGTQKEINVPITDRIRQLRINLDRGRVLLQDLPPEFVVANIAGFTVYFVRGNEIVWNSRAQVGKPYRRTPIFRSEISYIVWNPTWTVPPGIIANDILPAARRDPEAITRKGLKVLDASGREVSPSSVDWSRYKSGNIPYTLRQDPGPSNALGRVKIMFPNPYLVYLHDTPSQNLFERAERAFSSGCVRVERALELAELLLQDPDRWNKQSVDTVIKGGQLQNVTLRKKIPVLLAYWTAWVDPQGRMNFRHDLYGQDARWATALDAEFKVRARPLFSAASTTP</sequence>
<evidence type="ECO:0000256" key="5">
    <source>
        <dbReference type="ARBA" id="ARBA00022984"/>
    </source>
</evidence>
<dbReference type="GO" id="GO:0071555">
    <property type="term" value="P:cell wall organization"/>
    <property type="evidence" value="ECO:0007669"/>
    <property type="project" value="UniProtKB-UniRule"/>
</dbReference>
<comment type="similarity">
    <text evidence="2">Belongs to the YkuD family.</text>
</comment>
<feature type="signal peptide" evidence="8">
    <location>
        <begin position="1"/>
        <end position="25"/>
    </location>
</feature>
<dbReference type="UniPathway" id="UPA00219"/>
<evidence type="ECO:0000313" key="11">
    <source>
        <dbReference type="Proteomes" id="UP000588068"/>
    </source>
</evidence>
<keyword evidence="6 7" id="KW-0961">Cell wall biogenesis/degradation</keyword>
<dbReference type="AlphaFoldDB" id="A0A841HSZ6"/>
<evidence type="ECO:0000256" key="8">
    <source>
        <dbReference type="SAM" id="SignalP"/>
    </source>
</evidence>
<dbReference type="PANTHER" id="PTHR41533">
    <property type="entry name" value="L,D-TRANSPEPTIDASE HI_1667-RELATED"/>
    <property type="match status" value="1"/>
</dbReference>
<keyword evidence="5 7" id="KW-0573">Peptidoglycan synthesis</keyword>
<evidence type="ECO:0000259" key="9">
    <source>
        <dbReference type="PROSITE" id="PS52029"/>
    </source>
</evidence>
<dbReference type="SUPFAM" id="SSF47090">
    <property type="entry name" value="PGBD-like"/>
    <property type="match status" value="1"/>
</dbReference>
<dbReference type="Gene3D" id="2.40.440.10">
    <property type="entry name" value="L,D-transpeptidase catalytic domain-like"/>
    <property type="match status" value="1"/>
</dbReference>
<dbReference type="Pfam" id="PF01471">
    <property type="entry name" value="PG_binding_1"/>
    <property type="match status" value="1"/>
</dbReference>
<dbReference type="GO" id="GO:0009252">
    <property type="term" value="P:peptidoglycan biosynthetic process"/>
    <property type="evidence" value="ECO:0007669"/>
    <property type="project" value="UniProtKB-UniPathway"/>
</dbReference>
<dbReference type="InterPro" id="IPR036365">
    <property type="entry name" value="PGBD-like_sf"/>
</dbReference>
<evidence type="ECO:0000256" key="2">
    <source>
        <dbReference type="ARBA" id="ARBA00005992"/>
    </source>
</evidence>
<dbReference type="Proteomes" id="UP000588068">
    <property type="component" value="Unassembled WGS sequence"/>
</dbReference>
<dbReference type="RefSeq" id="WP_184334543.1">
    <property type="nucleotide sequence ID" value="NZ_JACHHZ010000005.1"/>
</dbReference>
<comment type="caution">
    <text evidence="10">The sequence shown here is derived from an EMBL/GenBank/DDBJ whole genome shotgun (WGS) entry which is preliminary data.</text>
</comment>
<keyword evidence="4 7" id="KW-0133">Cell shape</keyword>
<feature type="domain" description="L,D-TPase catalytic" evidence="9">
    <location>
        <begin position="310"/>
        <end position="489"/>
    </location>
</feature>
<protein>
    <submittedName>
        <fullName evidence="10">Murein L,D-transpeptidase YcbB/YkuD</fullName>
    </submittedName>
</protein>
<gene>
    <name evidence="10" type="ORF">HNQ60_004028</name>
</gene>
<evidence type="ECO:0000256" key="3">
    <source>
        <dbReference type="ARBA" id="ARBA00022679"/>
    </source>
</evidence>
<comment type="pathway">
    <text evidence="1 7">Cell wall biogenesis; peptidoglycan biosynthesis.</text>
</comment>
<dbReference type="PANTHER" id="PTHR41533:SF2">
    <property type="entry name" value="BLR7131 PROTEIN"/>
    <property type="match status" value="1"/>
</dbReference>
<dbReference type="SUPFAM" id="SSF141523">
    <property type="entry name" value="L,D-transpeptidase catalytic domain-like"/>
    <property type="match status" value="1"/>
</dbReference>
<dbReference type="InterPro" id="IPR038063">
    <property type="entry name" value="Transpep_catalytic_dom"/>
</dbReference>
<evidence type="ECO:0000256" key="7">
    <source>
        <dbReference type="PROSITE-ProRule" id="PRU01373"/>
    </source>
</evidence>
<evidence type="ECO:0000256" key="4">
    <source>
        <dbReference type="ARBA" id="ARBA00022960"/>
    </source>
</evidence>
<dbReference type="InterPro" id="IPR036366">
    <property type="entry name" value="PGBDSf"/>
</dbReference>
<dbReference type="InterPro" id="IPR002477">
    <property type="entry name" value="Peptidoglycan-bd-like"/>
</dbReference>
<dbReference type="EMBL" id="JACHHZ010000005">
    <property type="protein sequence ID" value="MBB6095138.1"/>
    <property type="molecule type" value="Genomic_DNA"/>
</dbReference>
<dbReference type="GO" id="GO:0004180">
    <property type="term" value="F:carboxypeptidase activity"/>
    <property type="evidence" value="ECO:0007669"/>
    <property type="project" value="UniProtKB-ARBA"/>
</dbReference>
<proteinExistence type="inferred from homology"/>
<name>A0A841HSZ6_9GAMM</name>
<dbReference type="GO" id="GO:0008360">
    <property type="term" value="P:regulation of cell shape"/>
    <property type="evidence" value="ECO:0007669"/>
    <property type="project" value="UniProtKB-UniRule"/>
</dbReference>
<dbReference type="Pfam" id="PF20142">
    <property type="entry name" value="Scaffold"/>
    <property type="match status" value="1"/>
</dbReference>
<feature type="active site" description="Nucleophile" evidence="7">
    <location>
        <position position="461"/>
    </location>
</feature>
<reference evidence="10 11" key="1">
    <citation type="submission" date="2020-08" db="EMBL/GenBank/DDBJ databases">
        <title>Genomic Encyclopedia of Type Strains, Phase IV (KMG-IV): sequencing the most valuable type-strain genomes for metagenomic binning, comparative biology and taxonomic classification.</title>
        <authorList>
            <person name="Goeker M."/>
        </authorList>
    </citation>
    <scope>NUCLEOTIDE SEQUENCE [LARGE SCALE GENOMIC DNA]</scope>
    <source>
        <strain evidence="10 11">DSM 26723</strain>
    </source>
</reference>
<feature type="active site" description="Proton donor/acceptor" evidence="7">
    <location>
        <position position="442"/>
    </location>
</feature>
<keyword evidence="11" id="KW-1185">Reference proteome</keyword>
<dbReference type="Pfam" id="PF03734">
    <property type="entry name" value="YkuD"/>
    <property type="match status" value="1"/>
</dbReference>
<feature type="chain" id="PRO_5032974315" evidence="8">
    <location>
        <begin position="26"/>
        <end position="557"/>
    </location>
</feature>
<dbReference type="InterPro" id="IPR052905">
    <property type="entry name" value="LD-transpeptidase_YkuD-like"/>
</dbReference>
<evidence type="ECO:0000256" key="1">
    <source>
        <dbReference type="ARBA" id="ARBA00004752"/>
    </source>
</evidence>
<dbReference type="PROSITE" id="PS52029">
    <property type="entry name" value="LD_TPASE"/>
    <property type="match status" value="1"/>
</dbReference>